<dbReference type="SUPFAM" id="SSF89895">
    <property type="entry name" value="FYSH domain"/>
    <property type="match status" value="1"/>
</dbReference>
<evidence type="ECO:0000256" key="2">
    <source>
        <dbReference type="ARBA" id="ARBA00022692"/>
    </source>
</evidence>
<dbReference type="GO" id="GO:0016020">
    <property type="term" value="C:membrane"/>
    <property type="evidence" value="ECO:0007669"/>
    <property type="project" value="UniProtKB-SubCell"/>
</dbReference>
<proteinExistence type="predicted"/>
<dbReference type="Gene3D" id="3.30.1250.10">
    <property type="entry name" value="Ribosome maturation protein SBDS, N-terminal domain"/>
    <property type="match status" value="1"/>
</dbReference>
<protein>
    <recommendedName>
        <fullName evidence="6">TLC domain-containing protein</fullName>
    </recommendedName>
</protein>
<feature type="transmembrane region" description="Helical" evidence="5">
    <location>
        <begin position="264"/>
        <end position="287"/>
    </location>
</feature>
<gene>
    <name evidence="7" type="ORF">LGLO00237_LOCUS13035</name>
</gene>
<dbReference type="SMART" id="SM00724">
    <property type="entry name" value="TLC"/>
    <property type="match status" value="1"/>
</dbReference>
<dbReference type="Pfam" id="PF01172">
    <property type="entry name" value="SBDS_N"/>
    <property type="match status" value="1"/>
</dbReference>
<dbReference type="AlphaFoldDB" id="A0A7S3YTP1"/>
<feature type="transmembrane region" description="Helical" evidence="5">
    <location>
        <begin position="224"/>
        <end position="244"/>
    </location>
</feature>
<evidence type="ECO:0000259" key="6">
    <source>
        <dbReference type="SMART" id="SM00724"/>
    </source>
</evidence>
<feature type="domain" description="TLC" evidence="6">
    <location>
        <begin position="173"/>
        <end position="422"/>
    </location>
</feature>
<sequence>MDTDFVTFRTDAGDKFEVFTKPKAALDYRQKTARGERADVTRVLAEEGPKIYTDIKKLRVASKAMLAKAFQTDDALKAARIIVEKGKLKVKVYVPKPFTELVLDGIALFETVAATYILVDNGRLPSFLILCVLVSLLILTTMTLCATVGRKISAHFMSMAPFNNPLKSDTALRQFESQVWQLIVHVGMSSLALYVYSNGEDFLSRPSQFLQLWQLNDEMRGDVVNLYLVQLAIWFVTLVSLRFFEVRSGDHHVMYTHHVVTIGVVTLSYAATTYVHFGLVVFLLHDLSDVPLDLMKLFSLLRLEESHGWYLSEITYVIFMPIWVYTRNYLFPVKLIYYGVWATMYGDYDAHGDEFWCHGLREGGAYKQLLIEQGQQKSWEHEINVTCTCCGGITAWLLLCTLEVLHVWWTYLLLRIGFQALCVGVSVEDVKAGYYDASTEKDKNAVKKNN</sequence>
<dbReference type="InterPro" id="IPR019783">
    <property type="entry name" value="SDO1/SBDS_N"/>
</dbReference>
<feature type="transmembrane region" description="Helical" evidence="5">
    <location>
        <begin position="307"/>
        <end position="326"/>
    </location>
</feature>
<dbReference type="PANTHER" id="PTHR12560:SF67">
    <property type="entry name" value="TLC DOMAIN-CONTAINING PROTEIN"/>
    <property type="match status" value="1"/>
</dbReference>
<evidence type="ECO:0000256" key="5">
    <source>
        <dbReference type="SAM" id="Phobius"/>
    </source>
</evidence>
<dbReference type="PANTHER" id="PTHR12560">
    <property type="entry name" value="LONGEVITY ASSURANCE FACTOR 1 LAG1"/>
    <property type="match status" value="1"/>
</dbReference>
<dbReference type="Pfam" id="PF03798">
    <property type="entry name" value="TRAM_LAG1_CLN8"/>
    <property type="match status" value="1"/>
</dbReference>
<dbReference type="GO" id="GO:0050291">
    <property type="term" value="F:sphingosine N-acyltransferase activity"/>
    <property type="evidence" value="ECO:0007669"/>
    <property type="project" value="InterPro"/>
</dbReference>
<dbReference type="InterPro" id="IPR006634">
    <property type="entry name" value="TLC-dom"/>
</dbReference>
<organism evidence="7">
    <name type="scientific">Lotharella globosa</name>
    <dbReference type="NCBI Taxonomy" id="91324"/>
    <lineage>
        <taxon>Eukaryota</taxon>
        <taxon>Sar</taxon>
        <taxon>Rhizaria</taxon>
        <taxon>Cercozoa</taxon>
        <taxon>Chlorarachniophyceae</taxon>
        <taxon>Lotharella</taxon>
    </lineage>
</organism>
<feature type="transmembrane region" description="Helical" evidence="5">
    <location>
        <begin position="125"/>
        <end position="149"/>
    </location>
</feature>
<keyword evidence="4 5" id="KW-0472">Membrane</keyword>
<name>A0A7S3YTP1_9EUKA</name>
<dbReference type="GO" id="GO:0046513">
    <property type="term" value="P:ceramide biosynthetic process"/>
    <property type="evidence" value="ECO:0007669"/>
    <property type="project" value="InterPro"/>
</dbReference>
<keyword evidence="3 5" id="KW-1133">Transmembrane helix</keyword>
<comment type="subcellular location">
    <subcellularLocation>
        <location evidence="1">Membrane</location>
        <topology evidence="1">Multi-pass membrane protein</topology>
    </subcellularLocation>
</comment>
<dbReference type="InterPro" id="IPR016439">
    <property type="entry name" value="Lag1/Lac1-like"/>
</dbReference>
<evidence type="ECO:0000313" key="7">
    <source>
        <dbReference type="EMBL" id="CAE0661442.1"/>
    </source>
</evidence>
<dbReference type="EMBL" id="HBIV01017966">
    <property type="protein sequence ID" value="CAE0661442.1"/>
    <property type="molecule type" value="Transcribed_RNA"/>
</dbReference>
<reference evidence="7" key="1">
    <citation type="submission" date="2021-01" db="EMBL/GenBank/DDBJ databases">
        <authorList>
            <person name="Corre E."/>
            <person name="Pelletier E."/>
            <person name="Niang G."/>
            <person name="Scheremetjew M."/>
            <person name="Finn R."/>
            <person name="Kale V."/>
            <person name="Holt S."/>
            <person name="Cochrane G."/>
            <person name="Meng A."/>
            <person name="Brown T."/>
            <person name="Cohen L."/>
        </authorList>
    </citation>
    <scope>NUCLEOTIDE SEQUENCE</scope>
    <source>
        <strain evidence="7">CCCM811</strain>
    </source>
</reference>
<dbReference type="GO" id="GO:0005783">
    <property type="term" value="C:endoplasmic reticulum"/>
    <property type="evidence" value="ECO:0007669"/>
    <property type="project" value="TreeGrafter"/>
</dbReference>
<accession>A0A7S3YTP1</accession>
<evidence type="ECO:0000256" key="1">
    <source>
        <dbReference type="ARBA" id="ARBA00004141"/>
    </source>
</evidence>
<evidence type="ECO:0000256" key="4">
    <source>
        <dbReference type="ARBA" id="ARBA00023136"/>
    </source>
</evidence>
<keyword evidence="2 5" id="KW-0812">Transmembrane</keyword>
<dbReference type="InterPro" id="IPR036786">
    <property type="entry name" value="Ribosome_mat_SBDS_N_sf"/>
</dbReference>
<evidence type="ECO:0000256" key="3">
    <source>
        <dbReference type="ARBA" id="ARBA00022989"/>
    </source>
</evidence>